<sequence length="101" mass="10937">MPASTLPSVSSTLIIDGKTAQGEEDVQLEPSSNFANIGKTTTSSASSAASHCDFRAYIGPSCLKSMVLNSVREFEPTIADFNFGSFNDYQSILDEHLQYSY</sequence>
<dbReference type="AlphaFoldDB" id="A0AA88H8A5"/>
<comment type="caution">
    <text evidence="1">The sequence shown here is derived from an EMBL/GenBank/DDBJ whole genome shotgun (WGS) entry which is preliminary data.</text>
</comment>
<organism evidence="1 2">
    <name type="scientific">Artemia franciscana</name>
    <name type="common">Brine shrimp</name>
    <name type="synonym">Artemia sanfranciscana</name>
    <dbReference type="NCBI Taxonomy" id="6661"/>
    <lineage>
        <taxon>Eukaryota</taxon>
        <taxon>Metazoa</taxon>
        <taxon>Ecdysozoa</taxon>
        <taxon>Arthropoda</taxon>
        <taxon>Crustacea</taxon>
        <taxon>Branchiopoda</taxon>
        <taxon>Anostraca</taxon>
        <taxon>Artemiidae</taxon>
        <taxon>Artemia</taxon>
    </lineage>
</organism>
<dbReference type="Proteomes" id="UP001187531">
    <property type="component" value="Unassembled WGS sequence"/>
</dbReference>
<gene>
    <name evidence="1" type="ORF">QYM36_018816</name>
</gene>
<feature type="non-terminal residue" evidence="1">
    <location>
        <position position="1"/>
    </location>
</feature>
<reference evidence="1" key="1">
    <citation type="submission" date="2023-07" db="EMBL/GenBank/DDBJ databases">
        <title>Chromosome-level genome assembly of Artemia franciscana.</title>
        <authorList>
            <person name="Jo E."/>
        </authorList>
    </citation>
    <scope>NUCLEOTIDE SEQUENCE</scope>
    <source>
        <tissue evidence="1">Whole body</tissue>
    </source>
</reference>
<dbReference type="EMBL" id="JAVRJZ010000250">
    <property type="protein sequence ID" value="KAK2702576.1"/>
    <property type="molecule type" value="Genomic_DNA"/>
</dbReference>
<proteinExistence type="predicted"/>
<name>A0AA88H8A5_ARTSF</name>
<accession>A0AA88H8A5</accession>
<protein>
    <submittedName>
        <fullName evidence="1">Uncharacterized protein</fullName>
    </submittedName>
</protein>
<keyword evidence="2" id="KW-1185">Reference proteome</keyword>
<evidence type="ECO:0000313" key="2">
    <source>
        <dbReference type="Proteomes" id="UP001187531"/>
    </source>
</evidence>
<evidence type="ECO:0000313" key="1">
    <source>
        <dbReference type="EMBL" id="KAK2702576.1"/>
    </source>
</evidence>